<feature type="region of interest" description="Disordered" evidence="1">
    <location>
        <begin position="72"/>
        <end position="96"/>
    </location>
</feature>
<proteinExistence type="predicted"/>
<dbReference type="InterPro" id="IPR013096">
    <property type="entry name" value="Cupin_2"/>
</dbReference>
<gene>
    <name evidence="3" type="ORF">HYZ11_13870</name>
</gene>
<organism evidence="3 4">
    <name type="scientific">Tectimicrobiota bacterium</name>
    <dbReference type="NCBI Taxonomy" id="2528274"/>
    <lineage>
        <taxon>Bacteria</taxon>
        <taxon>Pseudomonadati</taxon>
        <taxon>Nitrospinota/Tectimicrobiota group</taxon>
        <taxon>Candidatus Tectimicrobiota</taxon>
    </lineage>
</organism>
<evidence type="ECO:0000256" key="1">
    <source>
        <dbReference type="SAM" id="MobiDB-lite"/>
    </source>
</evidence>
<dbReference type="AlphaFoldDB" id="A0A932I2Q0"/>
<reference evidence="3" key="1">
    <citation type="submission" date="2020-07" db="EMBL/GenBank/DDBJ databases">
        <title>Huge and variable diversity of episymbiotic CPR bacteria and DPANN archaea in groundwater ecosystems.</title>
        <authorList>
            <person name="He C.Y."/>
            <person name="Keren R."/>
            <person name="Whittaker M."/>
            <person name="Farag I.F."/>
            <person name="Doudna J."/>
            <person name="Cate J.H.D."/>
            <person name="Banfield J.F."/>
        </authorList>
    </citation>
    <scope>NUCLEOTIDE SEQUENCE</scope>
    <source>
        <strain evidence="3">NC_groundwater_763_Ag_S-0.2um_68_21</strain>
    </source>
</reference>
<dbReference type="InterPro" id="IPR011051">
    <property type="entry name" value="RmlC_Cupin_sf"/>
</dbReference>
<dbReference type="SUPFAM" id="SSF51182">
    <property type="entry name" value="RmlC-like cupins"/>
    <property type="match status" value="1"/>
</dbReference>
<protein>
    <submittedName>
        <fullName evidence="3">Cupin domain-containing protein</fullName>
    </submittedName>
</protein>
<dbReference type="EMBL" id="JACPUR010000035">
    <property type="protein sequence ID" value="MBI3128687.1"/>
    <property type="molecule type" value="Genomic_DNA"/>
</dbReference>
<evidence type="ECO:0000313" key="3">
    <source>
        <dbReference type="EMBL" id="MBI3128687.1"/>
    </source>
</evidence>
<sequence length="96" mass="10469">MFEVEELPGSIIPYHSHSQEETVVVLEGALRLNVEENLSVVEEGQIAVIRENAVHAYASVGKNPARVLIGLSGGPLPASRETDPDDEPEEEFPYSL</sequence>
<evidence type="ECO:0000313" key="4">
    <source>
        <dbReference type="Proteomes" id="UP000782312"/>
    </source>
</evidence>
<evidence type="ECO:0000259" key="2">
    <source>
        <dbReference type="Pfam" id="PF07883"/>
    </source>
</evidence>
<dbReference type="InterPro" id="IPR014710">
    <property type="entry name" value="RmlC-like_jellyroll"/>
</dbReference>
<dbReference type="Pfam" id="PF07883">
    <property type="entry name" value="Cupin_2"/>
    <property type="match status" value="1"/>
</dbReference>
<name>A0A932I2Q0_UNCTE</name>
<accession>A0A932I2Q0</accession>
<feature type="domain" description="Cupin type-2" evidence="2">
    <location>
        <begin position="5"/>
        <end position="68"/>
    </location>
</feature>
<comment type="caution">
    <text evidence="3">The sequence shown here is derived from an EMBL/GenBank/DDBJ whole genome shotgun (WGS) entry which is preliminary data.</text>
</comment>
<feature type="compositionally biased region" description="Acidic residues" evidence="1">
    <location>
        <begin position="83"/>
        <end position="96"/>
    </location>
</feature>
<dbReference type="Gene3D" id="2.60.120.10">
    <property type="entry name" value="Jelly Rolls"/>
    <property type="match status" value="1"/>
</dbReference>
<dbReference type="Proteomes" id="UP000782312">
    <property type="component" value="Unassembled WGS sequence"/>
</dbReference>